<keyword evidence="5" id="KW-1133">Transmembrane helix</keyword>
<evidence type="ECO:0000256" key="2">
    <source>
        <dbReference type="ARBA" id="ARBA00022670"/>
    </source>
</evidence>
<dbReference type="InterPro" id="IPR043504">
    <property type="entry name" value="Peptidase_S1_PA_chymotrypsin"/>
</dbReference>
<dbReference type="SUPFAM" id="SSF50494">
    <property type="entry name" value="Trypsin-like serine proteases"/>
    <property type="match status" value="1"/>
</dbReference>
<accession>A0A554WMR0</accession>
<keyword evidence="8" id="KW-1185">Reference proteome</keyword>
<dbReference type="Gene3D" id="2.30.42.10">
    <property type="match status" value="1"/>
</dbReference>
<dbReference type="Proteomes" id="UP000320225">
    <property type="component" value="Unassembled WGS sequence"/>
</dbReference>
<evidence type="ECO:0000256" key="3">
    <source>
        <dbReference type="ARBA" id="ARBA00022801"/>
    </source>
</evidence>
<feature type="transmembrane region" description="Helical" evidence="5">
    <location>
        <begin position="21"/>
        <end position="38"/>
    </location>
</feature>
<dbReference type="PANTHER" id="PTHR43343">
    <property type="entry name" value="PEPTIDASE S12"/>
    <property type="match status" value="1"/>
</dbReference>
<dbReference type="SUPFAM" id="SSF50156">
    <property type="entry name" value="PDZ domain-like"/>
    <property type="match status" value="1"/>
</dbReference>
<gene>
    <name evidence="7" type="primary">degP</name>
    <name evidence="7" type="ORF">Tsedi_01717</name>
</gene>
<proteinExistence type="inferred from homology"/>
<dbReference type="RefSeq" id="WP_143895678.1">
    <property type="nucleotide sequence ID" value="NZ_VJND01000010.1"/>
</dbReference>
<dbReference type="GO" id="GO:0006508">
    <property type="term" value="P:proteolysis"/>
    <property type="evidence" value="ECO:0007669"/>
    <property type="project" value="UniProtKB-KW"/>
</dbReference>
<evidence type="ECO:0000259" key="6">
    <source>
        <dbReference type="PROSITE" id="PS50106"/>
    </source>
</evidence>
<dbReference type="EC" id="3.4.21.107" evidence="7"/>
<dbReference type="PRINTS" id="PR00834">
    <property type="entry name" value="PROTEASES2C"/>
</dbReference>
<dbReference type="InterPro" id="IPR036034">
    <property type="entry name" value="PDZ_sf"/>
</dbReference>
<dbReference type="AlphaFoldDB" id="A0A554WMR0"/>
<dbReference type="InterPro" id="IPR051201">
    <property type="entry name" value="Chloro_Bact_Ser_Proteases"/>
</dbReference>
<evidence type="ECO:0000256" key="1">
    <source>
        <dbReference type="ARBA" id="ARBA00010541"/>
    </source>
</evidence>
<evidence type="ECO:0000256" key="4">
    <source>
        <dbReference type="ARBA" id="ARBA00022825"/>
    </source>
</evidence>
<dbReference type="Pfam" id="PF13365">
    <property type="entry name" value="Trypsin_2"/>
    <property type="match status" value="1"/>
</dbReference>
<sequence length="388" mass="41371">MRPDPWTSPAPRRGDAFVRRLLWLALVVAALMVLWQWLPALQARWLAPAPAPAAERTVTPRGDLAADERATIELFEKARDSVVFISTAQVVRDAWTRNVWEVPRGNGSGFIWDDAGHVVTNYHVIEGASSAIVRLADGRDYRAALVGASPAHDIAVLRIGVGFKRPPPVPIGTSHDLKVGQKVFAIGNPFGLDWTLTTGIVSALDRTLDGGPGKPPIEHLIQTDAAINPGNSGGPLLDSAGRLIGINTAIYSPSGASAGIGFAVPVDTVARVVPQLIQHGRYVRPALGIEVDETLNRRLATATGVEGVYVLRVQPRGAAEQAGLQGVRMTPEGLVPGDVIVAVEGRPVDGPGRLLARLDDFRVGDSVRLSVRRGEQTREVTVTLQPGV</sequence>
<dbReference type="InterPro" id="IPR001940">
    <property type="entry name" value="Peptidase_S1C"/>
</dbReference>
<keyword evidence="5" id="KW-0812">Transmembrane</keyword>
<keyword evidence="4" id="KW-0720">Serine protease</keyword>
<keyword evidence="2 7" id="KW-0645">Protease</keyword>
<evidence type="ECO:0000313" key="8">
    <source>
        <dbReference type="Proteomes" id="UP000320225"/>
    </source>
</evidence>
<feature type="domain" description="PDZ" evidence="6">
    <location>
        <begin position="276"/>
        <end position="375"/>
    </location>
</feature>
<evidence type="ECO:0000256" key="5">
    <source>
        <dbReference type="SAM" id="Phobius"/>
    </source>
</evidence>
<dbReference type="SMART" id="SM00228">
    <property type="entry name" value="PDZ"/>
    <property type="match status" value="1"/>
</dbReference>
<evidence type="ECO:0000313" key="7">
    <source>
        <dbReference type="EMBL" id="TSE24857.1"/>
    </source>
</evidence>
<dbReference type="InterPro" id="IPR001478">
    <property type="entry name" value="PDZ"/>
</dbReference>
<dbReference type="FunFam" id="2.40.10.10:FF:000001">
    <property type="entry name" value="Periplasmic serine protease DegS"/>
    <property type="match status" value="1"/>
</dbReference>
<dbReference type="GO" id="GO:0004252">
    <property type="term" value="F:serine-type endopeptidase activity"/>
    <property type="evidence" value="ECO:0007669"/>
    <property type="project" value="InterPro"/>
</dbReference>
<comment type="caution">
    <text evidence="7">The sequence shown here is derived from an EMBL/GenBank/DDBJ whole genome shotgun (WGS) entry which is preliminary data.</text>
</comment>
<protein>
    <submittedName>
        <fullName evidence="7">Periplasmic serine endoprotease DegP</fullName>
        <ecNumber evidence="7">3.4.21.107</ecNumber>
    </submittedName>
</protein>
<dbReference type="PROSITE" id="PS50106">
    <property type="entry name" value="PDZ"/>
    <property type="match status" value="1"/>
</dbReference>
<dbReference type="Gene3D" id="2.40.10.10">
    <property type="entry name" value="Trypsin-like serine proteases"/>
    <property type="match status" value="2"/>
</dbReference>
<dbReference type="OrthoDB" id="8520726at2"/>
<dbReference type="InterPro" id="IPR009003">
    <property type="entry name" value="Peptidase_S1_PA"/>
</dbReference>
<keyword evidence="5" id="KW-0472">Membrane</keyword>
<comment type="similarity">
    <text evidence="1">Belongs to the peptidase S1C family.</text>
</comment>
<dbReference type="PANTHER" id="PTHR43343:SF3">
    <property type="entry name" value="PROTEASE DO-LIKE 8, CHLOROPLASTIC"/>
    <property type="match status" value="1"/>
</dbReference>
<name>A0A554WMR0_9BURK</name>
<dbReference type="Pfam" id="PF13180">
    <property type="entry name" value="PDZ_2"/>
    <property type="match status" value="1"/>
</dbReference>
<keyword evidence="3 7" id="KW-0378">Hydrolase</keyword>
<organism evidence="7 8">
    <name type="scientific">Tepidimonas sediminis</name>
    <dbReference type="NCBI Taxonomy" id="2588941"/>
    <lineage>
        <taxon>Bacteria</taxon>
        <taxon>Pseudomonadati</taxon>
        <taxon>Pseudomonadota</taxon>
        <taxon>Betaproteobacteria</taxon>
        <taxon>Burkholderiales</taxon>
        <taxon>Tepidimonas</taxon>
    </lineage>
</organism>
<reference evidence="7 8" key="1">
    <citation type="submission" date="2019-07" db="EMBL/GenBank/DDBJ databases">
        <title>Tepidimonas sediminis YIM 72259 draft genome.</title>
        <authorList>
            <person name="Da Costa M.S."/>
            <person name="Froufe H.J.C."/>
            <person name="Egas C."/>
            <person name="Albuquerque L."/>
        </authorList>
    </citation>
    <scope>NUCLEOTIDE SEQUENCE [LARGE SCALE GENOMIC DNA]</scope>
    <source>
        <strain evidence="7 8">YIM 72259</strain>
    </source>
</reference>
<dbReference type="EMBL" id="VJND01000010">
    <property type="protein sequence ID" value="TSE24857.1"/>
    <property type="molecule type" value="Genomic_DNA"/>
</dbReference>